<dbReference type="Gene3D" id="1.20.1160.11">
    <property type="entry name" value="Paired amphipathic helix"/>
    <property type="match status" value="2"/>
</dbReference>
<accession>A0A6A3BQ75</accession>
<dbReference type="PANTHER" id="PTHR12346:SF8">
    <property type="entry name" value="PAIRED AMPHIPATHIC HELIX PROTEIN SIN3-LIKE 2"/>
    <property type="match status" value="1"/>
</dbReference>
<dbReference type="InterPro" id="IPR036600">
    <property type="entry name" value="PAH_sf"/>
</dbReference>
<protein>
    <recommendedName>
        <fullName evidence="6">Paired amphipathic helix protein Sin3-like 2</fullName>
    </recommendedName>
</protein>
<dbReference type="GO" id="GO:0003714">
    <property type="term" value="F:transcription corepressor activity"/>
    <property type="evidence" value="ECO:0007669"/>
    <property type="project" value="InterPro"/>
</dbReference>
<proteinExistence type="predicted"/>
<gene>
    <name evidence="4" type="ORF">F3Y22_tig00110017pilonHSYRG00183</name>
</gene>
<comment type="subcellular location">
    <subcellularLocation>
        <location evidence="1 3">Nucleus</location>
    </subcellularLocation>
</comment>
<dbReference type="InterPro" id="IPR003822">
    <property type="entry name" value="PAH"/>
</dbReference>
<evidence type="ECO:0008006" key="6">
    <source>
        <dbReference type="Google" id="ProtNLM"/>
    </source>
</evidence>
<organism evidence="4 5">
    <name type="scientific">Hibiscus syriacus</name>
    <name type="common">Rose of Sharon</name>
    <dbReference type="NCBI Taxonomy" id="106335"/>
    <lineage>
        <taxon>Eukaryota</taxon>
        <taxon>Viridiplantae</taxon>
        <taxon>Streptophyta</taxon>
        <taxon>Embryophyta</taxon>
        <taxon>Tracheophyta</taxon>
        <taxon>Spermatophyta</taxon>
        <taxon>Magnoliopsida</taxon>
        <taxon>eudicotyledons</taxon>
        <taxon>Gunneridae</taxon>
        <taxon>Pentapetalae</taxon>
        <taxon>rosids</taxon>
        <taxon>malvids</taxon>
        <taxon>Malvales</taxon>
        <taxon>Malvaceae</taxon>
        <taxon>Malvoideae</taxon>
        <taxon>Hibiscus</taxon>
    </lineage>
</organism>
<dbReference type="SUPFAM" id="SSF47762">
    <property type="entry name" value="PAH2 domain"/>
    <property type="match status" value="2"/>
</dbReference>
<comment type="caution">
    <text evidence="4">The sequence shown here is derived from an EMBL/GenBank/DDBJ whole genome shotgun (WGS) entry which is preliminary data.</text>
</comment>
<evidence type="ECO:0000313" key="4">
    <source>
        <dbReference type="EMBL" id="KAE8718227.1"/>
    </source>
</evidence>
<evidence type="ECO:0000256" key="3">
    <source>
        <dbReference type="PROSITE-ProRule" id="PRU00810"/>
    </source>
</evidence>
<dbReference type="GO" id="GO:0000118">
    <property type="term" value="C:histone deacetylase complex"/>
    <property type="evidence" value="ECO:0007669"/>
    <property type="project" value="TreeGrafter"/>
</dbReference>
<dbReference type="InterPro" id="IPR039774">
    <property type="entry name" value="Sin3-like"/>
</dbReference>
<dbReference type="EMBL" id="VEPZ02000814">
    <property type="protein sequence ID" value="KAE8718227.1"/>
    <property type="molecule type" value="Genomic_DNA"/>
</dbReference>
<dbReference type="Pfam" id="PF02671">
    <property type="entry name" value="PAH"/>
    <property type="match status" value="2"/>
</dbReference>
<dbReference type="PROSITE" id="PS51477">
    <property type="entry name" value="PAH"/>
    <property type="match status" value="2"/>
</dbReference>
<evidence type="ECO:0000313" key="5">
    <source>
        <dbReference type="Proteomes" id="UP000436088"/>
    </source>
</evidence>
<dbReference type="FunFam" id="1.20.1160.11:FF:000001">
    <property type="entry name" value="Paired amphipathic helix protein Sin3"/>
    <property type="match status" value="2"/>
</dbReference>
<evidence type="ECO:0000256" key="1">
    <source>
        <dbReference type="ARBA" id="ARBA00004123"/>
    </source>
</evidence>
<dbReference type="GO" id="GO:0000785">
    <property type="term" value="C:chromatin"/>
    <property type="evidence" value="ECO:0007669"/>
    <property type="project" value="TreeGrafter"/>
</dbReference>
<dbReference type="PANTHER" id="PTHR12346">
    <property type="entry name" value="SIN3B-RELATED"/>
    <property type="match status" value="1"/>
</dbReference>
<dbReference type="GO" id="GO:0000122">
    <property type="term" value="P:negative regulation of transcription by RNA polymerase II"/>
    <property type="evidence" value="ECO:0007669"/>
    <property type="project" value="TreeGrafter"/>
</dbReference>
<name>A0A6A3BQ75_HIBSY</name>
<dbReference type="AlphaFoldDB" id="A0A6A3BQ75"/>
<keyword evidence="5" id="KW-1185">Reference proteome</keyword>
<reference evidence="4" key="1">
    <citation type="submission" date="2019-09" db="EMBL/GenBank/DDBJ databases">
        <title>Draft genome information of white flower Hibiscus syriacus.</title>
        <authorList>
            <person name="Kim Y.-M."/>
        </authorList>
    </citation>
    <scope>NUCLEOTIDE SEQUENCE [LARGE SCALE GENOMIC DNA]</scope>
    <source>
        <strain evidence="4">YM2019G1</strain>
    </source>
</reference>
<keyword evidence="2 3" id="KW-0539">Nucleus</keyword>
<sequence>MSGGGRGCSAGGAESSTPTQTDCLTYLNEVKAAFQDQDKYDMFVQVLEDFKAQRHTNPTGFISRVKEFFEGHEHLIYGFNTFLPKEYQIPLDELFKDDRGSMRRKPTKDDAEAYLKQVEETFLDEKDKYIMLLQVLNNFMDKRISMVDVIAQVKGLLRGHTNLINGFSTFLPKGYEIIVDEIMDETRATKISRVN</sequence>
<dbReference type="Proteomes" id="UP000436088">
    <property type="component" value="Unassembled WGS sequence"/>
</dbReference>
<evidence type="ECO:0000256" key="2">
    <source>
        <dbReference type="ARBA" id="ARBA00023242"/>
    </source>
</evidence>